<dbReference type="InterPro" id="IPR042235">
    <property type="entry name" value="ZP-C_dom"/>
</dbReference>
<dbReference type="GO" id="GO:0007339">
    <property type="term" value="P:binding of sperm to zona pellucida"/>
    <property type="evidence" value="ECO:0007669"/>
    <property type="project" value="TreeGrafter"/>
</dbReference>
<dbReference type="Gene3D" id="2.60.40.4100">
    <property type="entry name" value="Zona pellucida, ZP-C domain"/>
    <property type="match status" value="1"/>
</dbReference>
<evidence type="ECO:0000259" key="4">
    <source>
        <dbReference type="PROSITE" id="PS51034"/>
    </source>
</evidence>
<gene>
    <name evidence="5" type="ORF">GDO86_001716</name>
</gene>
<feature type="signal peptide" evidence="3">
    <location>
        <begin position="1"/>
        <end position="20"/>
    </location>
</feature>
<accession>A0A8T2KJP6</accession>
<evidence type="ECO:0000313" key="6">
    <source>
        <dbReference type="Proteomes" id="UP000812440"/>
    </source>
</evidence>
<dbReference type="Pfam" id="PF00100">
    <property type="entry name" value="Zona_pellucida"/>
    <property type="match status" value="1"/>
</dbReference>
<name>A0A8T2KJP6_9PIPI</name>
<feature type="domain" description="ZP" evidence="4">
    <location>
        <begin position="31"/>
        <end position="282"/>
    </location>
</feature>
<evidence type="ECO:0000256" key="2">
    <source>
        <dbReference type="SAM" id="Phobius"/>
    </source>
</evidence>
<sequence>MAAYFETLVVLMTWVHYGTLQRAPVNSFYYQCNSTSVSLAVKTDPLGTGLLLDPSKLFLGQCGPSSTTILQGYIVFEYSLRDCGFSHLIYGNMVKYSVDLVYLPTGNNLQTFSQPFQEQINCSFTGSPSPTPSNLQVASQLSGTGALEFSAQIMKDDFSGPSDRKVFFLGSSIFVELNVLSGQHLPLQIYVDECTVAPSNNLRNAKQTYSLIQNHGCFVDGKDAASTFLPRVGPWSIRLSFEALSFKDLDSDLYLHFQVVVWDPMVVYNPSRKACSYFTDSARWVLLDNPTNSSLCNCCENVCQPLPSRKKRQVNDGNEQEGGLVHTMVLGPFRVETTAAVGSHHSNLNNSGTTANPDRFPIPPAVGALLLEVALLLVMSVGVVVYSRTTKKKQEDRDKRCLIHEIKPQSS</sequence>
<keyword evidence="2" id="KW-0472">Membrane</keyword>
<evidence type="ECO:0000256" key="3">
    <source>
        <dbReference type="SAM" id="SignalP"/>
    </source>
</evidence>
<organism evidence="5 6">
    <name type="scientific">Hymenochirus boettgeri</name>
    <name type="common">Congo dwarf clawed frog</name>
    <dbReference type="NCBI Taxonomy" id="247094"/>
    <lineage>
        <taxon>Eukaryota</taxon>
        <taxon>Metazoa</taxon>
        <taxon>Chordata</taxon>
        <taxon>Craniata</taxon>
        <taxon>Vertebrata</taxon>
        <taxon>Euteleostomi</taxon>
        <taxon>Amphibia</taxon>
        <taxon>Batrachia</taxon>
        <taxon>Anura</taxon>
        <taxon>Pipoidea</taxon>
        <taxon>Pipidae</taxon>
        <taxon>Pipinae</taxon>
        <taxon>Hymenochirus</taxon>
    </lineage>
</organism>
<dbReference type="InterPro" id="IPR055356">
    <property type="entry name" value="ZP-N"/>
</dbReference>
<evidence type="ECO:0000256" key="1">
    <source>
        <dbReference type="ARBA" id="ARBA00023157"/>
    </source>
</evidence>
<dbReference type="Pfam" id="PF23344">
    <property type="entry name" value="ZP-N"/>
    <property type="match status" value="1"/>
</dbReference>
<keyword evidence="3" id="KW-0732">Signal</keyword>
<dbReference type="PANTHER" id="PTHR11576">
    <property type="entry name" value="ZONA PELLUCIDA SPERM-BINDING PROTEIN 3"/>
    <property type="match status" value="1"/>
</dbReference>
<dbReference type="Proteomes" id="UP000812440">
    <property type="component" value="Chromosome 1"/>
</dbReference>
<dbReference type="PANTHER" id="PTHR11576:SF3">
    <property type="entry name" value="SI:CH211-14A17.6-RELATED"/>
    <property type="match status" value="1"/>
</dbReference>
<dbReference type="OrthoDB" id="9928644at2759"/>
<dbReference type="InterPro" id="IPR001507">
    <property type="entry name" value="ZP_dom"/>
</dbReference>
<keyword evidence="1" id="KW-1015">Disulfide bond</keyword>
<protein>
    <recommendedName>
        <fullName evidence="4">ZP domain-containing protein</fullName>
    </recommendedName>
</protein>
<dbReference type="PROSITE" id="PS51034">
    <property type="entry name" value="ZP_2"/>
    <property type="match status" value="1"/>
</dbReference>
<keyword evidence="2" id="KW-1133">Transmembrane helix</keyword>
<dbReference type="GO" id="GO:0032190">
    <property type="term" value="F:acrosin binding"/>
    <property type="evidence" value="ECO:0007669"/>
    <property type="project" value="TreeGrafter"/>
</dbReference>
<feature type="transmembrane region" description="Helical" evidence="2">
    <location>
        <begin position="365"/>
        <end position="387"/>
    </location>
</feature>
<dbReference type="GO" id="GO:0031012">
    <property type="term" value="C:extracellular matrix"/>
    <property type="evidence" value="ECO:0007669"/>
    <property type="project" value="TreeGrafter"/>
</dbReference>
<feature type="chain" id="PRO_5035830423" description="ZP domain-containing protein" evidence="3">
    <location>
        <begin position="21"/>
        <end position="411"/>
    </location>
</feature>
<comment type="caution">
    <text evidence="5">The sequence shown here is derived from an EMBL/GenBank/DDBJ whole genome shotgun (WGS) entry which is preliminary data.</text>
</comment>
<dbReference type="Gene3D" id="2.60.40.3210">
    <property type="entry name" value="Zona pellucida, ZP-N domain"/>
    <property type="match status" value="1"/>
</dbReference>
<evidence type="ECO:0000313" key="5">
    <source>
        <dbReference type="EMBL" id="KAG8455617.1"/>
    </source>
</evidence>
<dbReference type="InterPro" id="IPR055355">
    <property type="entry name" value="ZP-C"/>
</dbReference>
<reference evidence="5" key="1">
    <citation type="thesis" date="2020" institute="ProQuest LLC" country="789 East Eisenhower Parkway, Ann Arbor, MI, USA">
        <title>Comparative Genomics and Chromosome Evolution.</title>
        <authorList>
            <person name="Mudd A.B."/>
        </authorList>
    </citation>
    <scope>NUCLEOTIDE SEQUENCE</scope>
    <source>
        <strain evidence="5">Female2</strain>
        <tissue evidence="5">Blood</tissue>
    </source>
</reference>
<dbReference type="FunFam" id="2.60.40.4100:FF:000002">
    <property type="entry name" value="Zona pellucida sperm-binding protein 3"/>
    <property type="match status" value="1"/>
</dbReference>
<keyword evidence="6" id="KW-1185">Reference proteome</keyword>
<proteinExistence type="predicted"/>
<dbReference type="EMBL" id="JAACNH010000001">
    <property type="protein sequence ID" value="KAG8455617.1"/>
    <property type="molecule type" value="Genomic_DNA"/>
</dbReference>
<dbReference type="GO" id="GO:2000344">
    <property type="term" value="P:positive regulation of acrosome reaction"/>
    <property type="evidence" value="ECO:0007669"/>
    <property type="project" value="TreeGrafter"/>
</dbReference>
<dbReference type="GO" id="GO:0035803">
    <property type="term" value="P:egg coat formation"/>
    <property type="evidence" value="ECO:0007669"/>
    <property type="project" value="TreeGrafter"/>
</dbReference>
<dbReference type="AlphaFoldDB" id="A0A8T2KJP6"/>
<keyword evidence="2" id="KW-0812">Transmembrane</keyword>
<dbReference type="SMART" id="SM00241">
    <property type="entry name" value="ZP"/>
    <property type="match status" value="1"/>
</dbReference>